<dbReference type="PANTHER" id="PTHR35400:SF3">
    <property type="entry name" value="SLL1072 PROTEIN"/>
    <property type="match status" value="1"/>
</dbReference>
<evidence type="ECO:0000313" key="2">
    <source>
        <dbReference type="EMBL" id="GGB33682.1"/>
    </source>
</evidence>
<dbReference type="RefSeq" id="WP_188659012.1">
    <property type="nucleotide sequence ID" value="NZ_BMIH01000003.1"/>
</dbReference>
<dbReference type="InterPro" id="IPR008538">
    <property type="entry name" value="Uma2"/>
</dbReference>
<protein>
    <recommendedName>
        <fullName evidence="1">Putative restriction endonuclease domain-containing protein</fullName>
    </recommendedName>
</protein>
<dbReference type="SUPFAM" id="SSF52980">
    <property type="entry name" value="Restriction endonuclease-like"/>
    <property type="match status" value="1"/>
</dbReference>
<proteinExistence type="predicted"/>
<feature type="domain" description="Putative restriction endonuclease" evidence="1">
    <location>
        <begin position="19"/>
        <end position="177"/>
    </location>
</feature>
<name>A0A916WVQ1_9SPHN</name>
<accession>A0A916WVQ1</accession>
<dbReference type="InterPro" id="IPR012296">
    <property type="entry name" value="Nuclease_put_TT1808"/>
</dbReference>
<dbReference type="EMBL" id="BMIH01000003">
    <property type="protein sequence ID" value="GGB33682.1"/>
    <property type="molecule type" value="Genomic_DNA"/>
</dbReference>
<sequence>MTTMIPIATEPQRVKLRTEDYLALDASGAFDDYGKTELLDGEVVYMNAQHRPHARIKSRLFRLISAALDNADSGLEAIVEGSIDAPPHDVPEPDIVITSEADGEGLIPLASVRLVIEVAAASLRSDLTRKATIYASHKVPEYWVVDVDHMILHRHWQPLHDGYCQRDEIAFGAEWASVTIPHLSVGTDRL</sequence>
<dbReference type="AlphaFoldDB" id="A0A916WVQ1"/>
<comment type="caution">
    <text evidence="2">The sequence shown here is derived from an EMBL/GenBank/DDBJ whole genome shotgun (WGS) entry which is preliminary data.</text>
</comment>
<evidence type="ECO:0000259" key="1">
    <source>
        <dbReference type="Pfam" id="PF05685"/>
    </source>
</evidence>
<evidence type="ECO:0000313" key="3">
    <source>
        <dbReference type="Proteomes" id="UP000623067"/>
    </source>
</evidence>
<dbReference type="PANTHER" id="PTHR35400">
    <property type="entry name" value="SLR1083 PROTEIN"/>
    <property type="match status" value="1"/>
</dbReference>
<dbReference type="Pfam" id="PF05685">
    <property type="entry name" value="Uma2"/>
    <property type="match status" value="1"/>
</dbReference>
<dbReference type="InterPro" id="IPR011335">
    <property type="entry name" value="Restrct_endonuc-II-like"/>
</dbReference>
<organism evidence="2 3">
    <name type="scientific">Sphingomonas metalli</name>
    <dbReference type="NCBI Taxonomy" id="1779358"/>
    <lineage>
        <taxon>Bacteria</taxon>
        <taxon>Pseudomonadati</taxon>
        <taxon>Pseudomonadota</taxon>
        <taxon>Alphaproteobacteria</taxon>
        <taxon>Sphingomonadales</taxon>
        <taxon>Sphingomonadaceae</taxon>
        <taxon>Sphingomonas</taxon>
    </lineage>
</organism>
<keyword evidence="3" id="KW-1185">Reference proteome</keyword>
<dbReference type="Gene3D" id="3.90.1570.10">
    <property type="entry name" value="tt1808, chain A"/>
    <property type="match status" value="1"/>
</dbReference>
<gene>
    <name evidence="2" type="ORF">GCM10011380_23930</name>
</gene>
<dbReference type="Proteomes" id="UP000623067">
    <property type="component" value="Unassembled WGS sequence"/>
</dbReference>
<reference evidence="2" key="2">
    <citation type="submission" date="2020-09" db="EMBL/GenBank/DDBJ databases">
        <authorList>
            <person name="Sun Q."/>
            <person name="Zhou Y."/>
        </authorList>
    </citation>
    <scope>NUCLEOTIDE SEQUENCE</scope>
    <source>
        <strain evidence="2">CGMCC 1.15330</strain>
    </source>
</reference>
<dbReference type="CDD" id="cd06260">
    <property type="entry name" value="DUF820-like"/>
    <property type="match status" value="1"/>
</dbReference>
<reference evidence="2" key="1">
    <citation type="journal article" date="2014" name="Int. J. Syst. Evol. Microbiol.">
        <title>Complete genome sequence of Corynebacterium casei LMG S-19264T (=DSM 44701T), isolated from a smear-ripened cheese.</title>
        <authorList>
            <consortium name="US DOE Joint Genome Institute (JGI-PGF)"/>
            <person name="Walter F."/>
            <person name="Albersmeier A."/>
            <person name="Kalinowski J."/>
            <person name="Ruckert C."/>
        </authorList>
    </citation>
    <scope>NUCLEOTIDE SEQUENCE</scope>
    <source>
        <strain evidence="2">CGMCC 1.15330</strain>
    </source>
</reference>